<keyword evidence="2" id="KW-0456">Lyase</keyword>
<dbReference type="Gene3D" id="1.10.12.10">
    <property type="entry name" value="Lyase 2-enoyl-coa Hydratase, Chain A, domain 2"/>
    <property type="match status" value="1"/>
</dbReference>
<dbReference type="Gene3D" id="3.90.226.10">
    <property type="entry name" value="2-enoyl-CoA Hydratase, Chain A, domain 1"/>
    <property type="match status" value="1"/>
</dbReference>
<dbReference type="PROSITE" id="PS00166">
    <property type="entry name" value="ENOYL_COA_HYDRATASE"/>
    <property type="match status" value="1"/>
</dbReference>
<dbReference type="AlphaFoldDB" id="A0A933GM98"/>
<dbReference type="CDD" id="cd06558">
    <property type="entry name" value="crotonase-like"/>
    <property type="match status" value="1"/>
</dbReference>
<dbReference type="Pfam" id="PF00378">
    <property type="entry name" value="ECH_1"/>
    <property type="match status" value="1"/>
</dbReference>
<accession>A0A933GM98</accession>
<dbReference type="FunFam" id="1.10.12.10:FF:000001">
    <property type="entry name" value="Probable enoyl-CoA hydratase, mitochondrial"/>
    <property type="match status" value="1"/>
</dbReference>
<dbReference type="InterPro" id="IPR029045">
    <property type="entry name" value="ClpP/crotonase-like_dom_sf"/>
</dbReference>
<name>A0A933GM98_UNCTE</name>
<reference evidence="4" key="1">
    <citation type="submission" date="2020-07" db="EMBL/GenBank/DDBJ databases">
        <title>Huge and variable diversity of episymbiotic CPR bacteria and DPANN archaea in groundwater ecosystems.</title>
        <authorList>
            <person name="He C.Y."/>
            <person name="Keren R."/>
            <person name="Whittaker M."/>
            <person name="Farag I.F."/>
            <person name="Doudna J."/>
            <person name="Cate J.H.D."/>
            <person name="Banfield J.F."/>
        </authorList>
    </citation>
    <scope>NUCLEOTIDE SEQUENCE</scope>
    <source>
        <strain evidence="4">NC_groundwater_1482_Ag_S-0.65um_47_24</strain>
    </source>
</reference>
<comment type="similarity">
    <text evidence="1 3">Belongs to the enoyl-CoA hydratase/isomerase family.</text>
</comment>
<dbReference type="InterPro" id="IPR018376">
    <property type="entry name" value="Enoyl-CoA_hyd/isom_CS"/>
</dbReference>
<dbReference type="SUPFAM" id="SSF52096">
    <property type="entry name" value="ClpP/crotonase"/>
    <property type="match status" value="1"/>
</dbReference>
<dbReference type="InterPro" id="IPR014748">
    <property type="entry name" value="Enoyl-CoA_hydra_C"/>
</dbReference>
<evidence type="ECO:0000256" key="3">
    <source>
        <dbReference type="RuleBase" id="RU003707"/>
    </source>
</evidence>
<comment type="caution">
    <text evidence="4">The sequence shown here is derived from an EMBL/GenBank/DDBJ whole genome shotgun (WGS) entry which is preliminary data.</text>
</comment>
<protein>
    <submittedName>
        <fullName evidence="4">Enoyl-CoA hydratase/isomerase family protein</fullName>
    </submittedName>
</protein>
<sequence length="265" mass="29123">MGYEDIIFTKEHMVATIRFNRSKAMNSFSPRMMDEIFHALEEVKNDPEARVLVFASTGRSFSTGADVKAMAERNAEENAIQRRRALTSNSGPNLALTIRNLDKPVIASINGFAVGGGLDLALACDIRIASDQAKFAEVFIRRGLIPALGGTFFLPRLVGLDKACELIWTGDMVDAAEALKLGLVTKVVPHDELEDATYDLATKLSRGAPLAIQAAKRAIYDGLQMNLEETLHYVAEIDAKLSKTEDHKEGAKAFVEKREPHFMGK</sequence>
<evidence type="ECO:0000256" key="1">
    <source>
        <dbReference type="ARBA" id="ARBA00005254"/>
    </source>
</evidence>
<dbReference type="GO" id="GO:0006635">
    <property type="term" value="P:fatty acid beta-oxidation"/>
    <property type="evidence" value="ECO:0007669"/>
    <property type="project" value="TreeGrafter"/>
</dbReference>
<organism evidence="4 5">
    <name type="scientific">Tectimicrobiota bacterium</name>
    <dbReference type="NCBI Taxonomy" id="2528274"/>
    <lineage>
        <taxon>Bacteria</taxon>
        <taxon>Pseudomonadati</taxon>
        <taxon>Nitrospinota/Tectimicrobiota group</taxon>
        <taxon>Candidatus Tectimicrobiota</taxon>
    </lineage>
</organism>
<dbReference type="EMBL" id="JACQWF010000289">
    <property type="protein sequence ID" value="MBI4596021.1"/>
    <property type="molecule type" value="Genomic_DNA"/>
</dbReference>
<dbReference type="PANTHER" id="PTHR11941:SF54">
    <property type="entry name" value="ENOYL-COA HYDRATASE, MITOCHONDRIAL"/>
    <property type="match status" value="1"/>
</dbReference>
<gene>
    <name evidence="4" type="ORF">HY730_06540</name>
</gene>
<evidence type="ECO:0000256" key="2">
    <source>
        <dbReference type="ARBA" id="ARBA00023239"/>
    </source>
</evidence>
<dbReference type="GO" id="GO:0016836">
    <property type="term" value="F:hydro-lyase activity"/>
    <property type="evidence" value="ECO:0007669"/>
    <property type="project" value="UniProtKB-ARBA"/>
</dbReference>
<dbReference type="PANTHER" id="PTHR11941">
    <property type="entry name" value="ENOYL-COA HYDRATASE-RELATED"/>
    <property type="match status" value="1"/>
</dbReference>
<proteinExistence type="inferred from homology"/>
<evidence type="ECO:0000313" key="5">
    <source>
        <dbReference type="Proteomes" id="UP000772181"/>
    </source>
</evidence>
<dbReference type="Proteomes" id="UP000772181">
    <property type="component" value="Unassembled WGS sequence"/>
</dbReference>
<dbReference type="InterPro" id="IPR001753">
    <property type="entry name" value="Enoyl-CoA_hydra/iso"/>
</dbReference>
<evidence type="ECO:0000313" key="4">
    <source>
        <dbReference type="EMBL" id="MBI4596021.1"/>
    </source>
</evidence>